<protein>
    <submittedName>
        <fullName evidence="1">OLC1v1028583C1</fullName>
    </submittedName>
</protein>
<proteinExistence type="predicted"/>
<keyword evidence="2" id="KW-1185">Reference proteome</keyword>
<gene>
    <name evidence="1" type="ORF">OLC1_LOCUS4643</name>
</gene>
<evidence type="ECO:0000313" key="2">
    <source>
        <dbReference type="Proteomes" id="UP001161247"/>
    </source>
</evidence>
<evidence type="ECO:0000313" key="1">
    <source>
        <dbReference type="EMBL" id="CAI9093159.1"/>
    </source>
</evidence>
<accession>A0AAV1CEQ1</accession>
<dbReference type="Proteomes" id="UP001161247">
    <property type="component" value="Chromosome 2"/>
</dbReference>
<organism evidence="1 2">
    <name type="scientific">Oldenlandia corymbosa var. corymbosa</name>
    <dbReference type="NCBI Taxonomy" id="529605"/>
    <lineage>
        <taxon>Eukaryota</taxon>
        <taxon>Viridiplantae</taxon>
        <taxon>Streptophyta</taxon>
        <taxon>Embryophyta</taxon>
        <taxon>Tracheophyta</taxon>
        <taxon>Spermatophyta</taxon>
        <taxon>Magnoliopsida</taxon>
        <taxon>eudicotyledons</taxon>
        <taxon>Gunneridae</taxon>
        <taxon>Pentapetalae</taxon>
        <taxon>asterids</taxon>
        <taxon>lamiids</taxon>
        <taxon>Gentianales</taxon>
        <taxon>Rubiaceae</taxon>
        <taxon>Rubioideae</taxon>
        <taxon>Spermacoceae</taxon>
        <taxon>Hedyotis-Oldenlandia complex</taxon>
        <taxon>Oldenlandia</taxon>
    </lineage>
</organism>
<sequence>MAETNQIAIPVVEPEGSVETVNENAVDNLIVNPSKDVIVTPPNQKKMPVVEPSDTVETVNENAVDNPVVNPSEDVIATPPNDVGATGIPILAAQRYIVDTNGLIDTKTTISP</sequence>
<reference evidence="1" key="1">
    <citation type="submission" date="2023-03" db="EMBL/GenBank/DDBJ databases">
        <authorList>
            <person name="Julca I."/>
        </authorList>
    </citation>
    <scope>NUCLEOTIDE SEQUENCE</scope>
</reference>
<name>A0AAV1CEQ1_OLDCO</name>
<dbReference type="EMBL" id="OX459119">
    <property type="protein sequence ID" value="CAI9093159.1"/>
    <property type="molecule type" value="Genomic_DNA"/>
</dbReference>
<dbReference type="AlphaFoldDB" id="A0AAV1CEQ1"/>